<comment type="caution">
    <text evidence="1">The sequence shown here is derived from an EMBL/GenBank/DDBJ whole genome shotgun (WGS) entry which is preliminary data.</text>
</comment>
<keyword evidence="2" id="KW-1185">Reference proteome</keyword>
<protein>
    <submittedName>
        <fullName evidence="1">Uncharacterized protein</fullName>
    </submittedName>
</protein>
<proteinExistence type="predicted"/>
<name>A0ABS9WDW2_9PROT</name>
<dbReference type="EMBL" id="JALBUU010000125">
    <property type="protein sequence ID" value="MCI0756930.1"/>
    <property type="molecule type" value="Genomic_DNA"/>
</dbReference>
<dbReference type="Proteomes" id="UP001201985">
    <property type="component" value="Unassembled WGS sequence"/>
</dbReference>
<sequence>MAHRAQINMVGMTLADLQSCAGVADKATRIDDRTQILTCNVNNDSAGGVEVTLPVVGGGYTVGGSGSHCRATFRVEENRVASLFYSGNNDRPIGEDGVRRCPPLIHSRPPRFRRRSRSRTTPQAWLLPAVERDANWSGCAASPMTPARTAAEGCQP</sequence>
<gene>
    <name evidence="1" type="ORF">MON41_25165</name>
</gene>
<reference evidence="1 2" key="1">
    <citation type="submission" date="2022-03" db="EMBL/GenBank/DDBJ databases">
        <title>Complete genome analysis of Roseomonas KG 17.1 : a prolific producer of plant growth promoters.</title>
        <authorList>
            <person name="Saadouli I."/>
            <person name="Najjari A."/>
            <person name="Mosbah A."/>
            <person name="Ouzari H.I."/>
        </authorList>
    </citation>
    <scope>NUCLEOTIDE SEQUENCE [LARGE SCALE GENOMIC DNA]</scope>
    <source>
        <strain evidence="1 2">KG17-1</strain>
    </source>
</reference>
<organism evidence="1 2">
    <name type="scientific">Teichococcus vastitatis</name>
    <dbReference type="NCBI Taxonomy" id="2307076"/>
    <lineage>
        <taxon>Bacteria</taxon>
        <taxon>Pseudomonadati</taxon>
        <taxon>Pseudomonadota</taxon>
        <taxon>Alphaproteobacteria</taxon>
        <taxon>Acetobacterales</taxon>
        <taxon>Roseomonadaceae</taxon>
        <taxon>Roseomonas</taxon>
    </lineage>
</organism>
<evidence type="ECO:0000313" key="2">
    <source>
        <dbReference type="Proteomes" id="UP001201985"/>
    </source>
</evidence>
<evidence type="ECO:0000313" key="1">
    <source>
        <dbReference type="EMBL" id="MCI0756930.1"/>
    </source>
</evidence>
<accession>A0ABS9WDW2</accession>
<dbReference type="RefSeq" id="WP_157985715.1">
    <property type="nucleotide sequence ID" value="NZ_JALBUU010000125.1"/>
</dbReference>